<protein>
    <recommendedName>
        <fullName evidence="3">Ribbon-helix-helix protein CopG domain-containing protein</fullName>
    </recommendedName>
</protein>
<organism evidence="1 2">
    <name type="scientific">Methanoculleus palmolei</name>
    <dbReference type="NCBI Taxonomy" id="72612"/>
    <lineage>
        <taxon>Archaea</taxon>
        <taxon>Methanobacteriati</taxon>
        <taxon>Methanobacteriota</taxon>
        <taxon>Stenosarchaea group</taxon>
        <taxon>Methanomicrobia</taxon>
        <taxon>Methanomicrobiales</taxon>
        <taxon>Methanomicrobiaceae</taxon>
        <taxon>Methanoculleus</taxon>
    </lineage>
</organism>
<reference evidence="1 2" key="1">
    <citation type="submission" date="2023-10" db="EMBL/GenBank/DDBJ databases">
        <title>The complete genome sequence of Methanoculleus palmolei DSM 4273.</title>
        <authorList>
            <person name="Lai S.-J."/>
            <person name="You Y.-T."/>
            <person name="Chen S.-C."/>
        </authorList>
    </citation>
    <scope>NUCLEOTIDE SEQUENCE [LARGE SCALE GENOMIC DNA]</scope>
    <source>
        <strain evidence="1 2">DSM 4273</strain>
    </source>
</reference>
<evidence type="ECO:0000313" key="2">
    <source>
        <dbReference type="Proteomes" id="UP001626603"/>
    </source>
</evidence>
<dbReference type="EMBL" id="CP137641">
    <property type="protein sequence ID" value="WOX55082.1"/>
    <property type="molecule type" value="Genomic_DNA"/>
</dbReference>
<dbReference type="AlphaFoldDB" id="A0ABD8A7T2"/>
<gene>
    <name evidence="1" type="ORF">R6Y95_06290</name>
</gene>
<proteinExistence type="predicted"/>
<accession>A0ABD8A7T2</accession>
<evidence type="ECO:0000313" key="1">
    <source>
        <dbReference type="EMBL" id="WOX55082.1"/>
    </source>
</evidence>
<evidence type="ECO:0008006" key="3">
    <source>
        <dbReference type="Google" id="ProtNLM"/>
    </source>
</evidence>
<name>A0ABD8A7T2_9EURY</name>
<sequence length="93" mass="10486">MAKRNKQTGVRMDPGMVEQIDRLADAHHRDRSGEIIHACALYIAAHEPPNTPEAYYAVLQALEELRSKMLENLEGKQISAPSGITVKEGWFKR</sequence>
<dbReference type="Proteomes" id="UP001626603">
    <property type="component" value="Chromosome"/>
</dbReference>
<keyword evidence="2" id="KW-1185">Reference proteome</keyword>